<evidence type="ECO:0000256" key="1">
    <source>
        <dbReference type="ARBA" id="ARBA00007150"/>
    </source>
</evidence>
<dbReference type="PROSITE" id="PS01311">
    <property type="entry name" value="LGT"/>
    <property type="match status" value="1"/>
</dbReference>
<feature type="transmembrane region" description="Helical" evidence="7">
    <location>
        <begin position="276"/>
        <end position="294"/>
    </location>
</feature>
<dbReference type="HAMAP" id="MF_01147">
    <property type="entry name" value="Lgt"/>
    <property type="match status" value="1"/>
</dbReference>
<feature type="transmembrane region" description="Helical" evidence="7">
    <location>
        <begin position="128"/>
        <end position="146"/>
    </location>
</feature>
<evidence type="ECO:0000256" key="3">
    <source>
        <dbReference type="ARBA" id="ARBA00022679"/>
    </source>
</evidence>
<feature type="transmembrane region" description="Helical" evidence="7">
    <location>
        <begin position="27"/>
        <end position="47"/>
    </location>
</feature>
<dbReference type="RefSeq" id="WP_264139023.1">
    <property type="nucleotide sequence ID" value="NZ_JAOYOD010000001.1"/>
</dbReference>
<protein>
    <recommendedName>
        <fullName evidence="7">Phosphatidylglycerol--prolipoprotein diacylglyceryl transferase</fullName>
        <ecNumber evidence="7">2.5.1.145</ecNumber>
    </recommendedName>
</protein>
<feature type="transmembrane region" description="Helical" evidence="7">
    <location>
        <begin position="303"/>
        <end position="320"/>
    </location>
</feature>
<organism evidence="8 9">
    <name type="scientific">Reichenbachiella ulvae</name>
    <dbReference type="NCBI Taxonomy" id="2980104"/>
    <lineage>
        <taxon>Bacteria</taxon>
        <taxon>Pseudomonadati</taxon>
        <taxon>Bacteroidota</taxon>
        <taxon>Cytophagia</taxon>
        <taxon>Cytophagales</taxon>
        <taxon>Reichenbachiellaceae</taxon>
        <taxon>Reichenbachiella</taxon>
    </lineage>
</organism>
<evidence type="ECO:0000256" key="4">
    <source>
        <dbReference type="ARBA" id="ARBA00022692"/>
    </source>
</evidence>
<dbReference type="Proteomes" id="UP001300692">
    <property type="component" value="Unassembled WGS sequence"/>
</dbReference>
<proteinExistence type="inferred from homology"/>
<keyword evidence="2 7" id="KW-1003">Cell membrane</keyword>
<comment type="caution">
    <text evidence="8">The sequence shown here is derived from an EMBL/GenBank/DDBJ whole genome shotgun (WGS) entry which is preliminary data.</text>
</comment>
<evidence type="ECO:0000256" key="5">
    <source>
        <dbReference type="ARBA" id="ARBA00022989"/>
    </source>
</evidence>
<keyword evidence="4 7" id="KW-0812">Transmembrane</keyword>
<evidence type="ECO:0000256" key="2">
    <source>
        <dbReference type="ARBA" id="ARBA00022475"/>
    </source>
</evidence>
<dbReference type="PANTHER" id="PTHR30589">
    <property type="entry name" value="PROLIPOPROTEIN DIACYLGLYCERYL TRANSFERASE"/>
    <property type="match status" value="1"/>
</dbReference>
<gene>
    <name evidence="7" type="primary">lgt</name>
    <name evidence="8" type="ORF">N7U62_16020</name>
</gene>
<dbReference type="InterPro" id="IPR001640">
    <property type="entry name" value="Lgt"/>
</dbReference>
<comment type="function">
    <text evidence="7">Catalyzes the transfer of the diacylglyceryl group from phosphatidylglycerol to the sulfhydryl group of the N-terminal cysteine of a prolipoprotein, the first step in the formation of mature lipoproteins.</text>
</comment>
<feature type="transmembrane region" description="Helical" evidence="7">
    <location>
        <begin position="59"/>
        <end position="81"/>
    </location>
</feature>
<evidence type="ECO:0000313" key="8">
    <source>
        <dbReference type="EMBL" id="MCV9388189.1"/>
    </source>
</evidence>
<accession>A0ABT3CXC8</accession>
<dbReference type="Pfam" id="PF01790">
    <property type="entry name" value="LGT"/>
    <property type="match status" value="1"/>
</dbReference>
<feature type="transmembrane region" description="Helical" evidence="7">
    <location>
        <begin position="93"/>
        <end position="116"/>
    </location>
</feature>
<dbReference type="EMBL" id="JAOYOD010000001">
    <property type="protein sequence ID" value="MCV9388189.1"/>
    <property type="molecule type" value="Genomic_DNA"/>
</dbReference>
<comment type="similarity">
    <text evidence="1 7">Belongs to the Lgt family.</text>
</comment>
<keyword evidence="9" id="KW-1185">Reference proteome</keyword>
<dbReference type="EC" id="2.5.1.145" evidence="7"/>
<comment type="subcellular location">
    <subcellularLocation>
        <location evidence="7">Cell membrane</location>
        <topology evidence="7">Multi-pass membrane protein</topology>
    </subcellularLocation>
</comment>
<feature type="binding site" evidence="7">
    <location>
        <position position="144"/>
    </location>
    <ligand>
        <name>a 1,2-diacyl-sn-glycero-3-phospho-(1'-sn-glycerol)</name>
        <dbReference type="ChEBI" id="CHEBI:64716"/>
    </ligand>
</feature>
<comment type="catalytic activity">
    <reaction evidence="7">
        <text>L-cysteinyl-[prolipoprotein] + a 1,2-diacyl-sn-glycero-3-phospho-(1'-sn-glycerol) = an S-1,2-diacyl-sn-glyceryl-L-cysteinyl-[prolipoprotein] + sn-glycerol 1-phosphate + H(+)</text>
        <dbReference type="Rhea" id="RHEA:56712"/>
        <dbReference type="Rhea" id="RHEA-COMP:14679"/>
        <dbReference type="Rhea" id="RHEA-COMP:14680"/>
        <dbReference type="ChEBI" id="CHEBI:15378"/>
        <dbReference type="ChEBI" id="CHEBI:29950"/>
        <dbReference type="ChEBI" id="CHEBI:57685"/>
        <dbReference type="ChEBI" id="CHEBI:64716"/>
        <dbReference type="ChEBI" id="CHEBI:140658"/>
        <dbReference type="EC" id="2.5.1.145"/>
    </reaction>
</comment>
<evidence type="ECO:0000256" key="7">
    <source>
        <dbReference type="HAMAP-Rule" id="MF_01147"/>
    </source>
</evidence>
<keyword evidence="3 7" id="KW-0808">Transferase</keyword>
<keyword evidence="6 7" id="KW-0472">Membrane</keyword>
<keyword evidence="5 7" id="KW-1133">Transmembrane helix</keyword>
<dbReference type="PANTHER" id="PTHR30589:SF0">
    <property type="entry name" value="PHOSPHATIDYLGLYCEROL--PROLIPOPROTEIN DIACYLGLYCERYL TRANSFERASE"/>
    <property type="match status" value="1"/>
</dbReference>
<comment type="pathway">
    <text evidence="7">Protein modification; lipoprotein biosynthesis (diacylglyceryl transfer).</text>
</comment>
<dbReference type="GO" id="GO:0016740">
    <property type="term" value="F:transferase activity"/>
    <property type="evidence" value="ECO:0007669"/>
    <property type="project" value="UniProtKB-KW"/>
</dbReference>
<feature type="transmembrane region" description="Helical" evidence="7">
    <location>
        <begin position="340"/>
        <end position="359"/>
    </location>
</feature>
<reference evidence="8 9" key="1">
    <citation type="submission" date="2022-10" db="EMBL/GenBank/DDBJ databases">
        <title>Comparative genomics and taxonomic characterization of three novel marine species of genus Reichenbachiella exhibiting antioxidant and polysaccharide degradation activities.</title>
        <authorList>
            <person name="Muhammad N."/>
            <person name="Lee Y.-J."/>
            <person name="Ko J."/>
            <person name="Kim S.-G."/>
        </authorList>
    </citation>
    <scope>NUCLEOTIDE SEQUENCE [LARGE SCALE GENOMIC DNA]</scope>
    <source>
        <strain evidence="8 9">ABR2-5</strain>
    </source>
</reference>
<evidence type="ECO:0000256" key="6">
    <source>
        <dbReference type="ARBA" id="ARBA00023136"/>
    </source>
</evidence>
<evidence type="ECO:0000313" key="9">
    <source>
        <dbReference type="Proteomes" id="UP001300692"/>
    </source>
</evidence>
<name>A0ABT3CXC8_9BACT</name>
<sequence length="368" mass="41966">MTLFEMIIWSPSPEMFVIPGLNHPVRWYGLLFALGFILAQQVMYWIFKTEGKKQKNVDQLTMYLVIAVVVGARLGHCLFYNPGYYLSNPFEILKIWEGGLASHGGAIGMLIALYLYSRKHADQSYLWILDRVAIVTVLVGACIRFGNFMNSEIIGLPTGSDSGIVFARSAEDMFTSLDSRIEEVSFEKGGKIESTEAGKIPMTIHLEYKRTVKLDEANAKLFFETTLPRAIDRYYGVAEHIALPANQAVVYDTYERRGVQQADVAVLAIPRHPGQLYEALACVIMFLILAHIWYHHRSQIKTGFLFGVFMMMLWSERFFVEFFKENQEAWEADIPLNMGQWLSIPMFIIGLVVVIKCWGFTPKDKKAE</sequence>